<dbReference type="CDD" id="cd01791">
    <property type="entry name" value="Ubl_UBL5"/>
    <property type="match status" value="1"/>
</dbReference>
<dbReference type="PROSITE" id="PS50053">
    <property type="entry name" value="UBIQUITIN_2"/>
    <property type="match status" value="1"/>
</dbReference>
<evidence type="ECO:0000313" key="9">
    <source>
        <dbReference type="Proteomes" id="UP000813462"/>
    </source>
</evidence>
<keyword evidence="6" id="KW-0539">Nucleus</keyword>
<dbReference type="EMBL" id="JAEACU010000002">
    <property type="protein sequence ID" value="KAH7542209.1"/>
    <property type="molecule type" value="Genomic_DNA"/>
</dbReference>
<dbReference type="GO" id="GO:0005737">
    <property type="term" value="C:cytoplasm"/>
    <property type="evidence" value="ECO:0007669"/>
    <property type="project" value="UniProtKB-SubCell"/>
</dbReference>
<dbReference type="PANTHER" id="PTHR13587">
    <property type="entry name" value="INTEGRATOR COMPLEX SUBUNIT 3"/>
    <property type="match status" value="1"/>
</dbReference>
<evidence type="ECO:0000259" key="7">
    <source>
        <dbReference type="PROSITE" id="PS50053"/>
    </source>
</evidence>
<dbReference type="InterPro" id="IPR000626">
    <property type="entry name" value="Ubiquitin-like_dom"/>
</dbReference>
<evidence type="ECO:0000256" key="5">
    <source>
        <dbReference type="ARBA" id="ARBA00022786"/>
    </source>
</evidence>
<dbReference type="Pfam" id="PF10189">
    <property type="entry name" value="Ints3_N"/>
    <property type="match status" value="1"/>
</dbReference>
<keyword evidence="4" id="KW-0963">Cytoplasm</keyword>
<comment type="caution">
    <text evidence="8">The sequence shown here is derived from an EMBL/GenBank/DDBJ whole genome shotgun (WGS) entry which is preliminary data.</text>
</comment>
<dbReference type="Proteomes" id="UP000813462">
    <property type="component" value="Unassembled WGS sequence"/>
</dbReference>
<dbReference type="Pfam" id="PF24566">
    <property type="entry name" value="HEAT_Ints3_C"/>
    <property type="match status" value="1"/>
</dbReference>
<dbReference type="AlphaFoldDB" id="A0A978VTR4"/>
<evidence type="ECO:0000256" key="4">
    <source>
        <dbReference type="ARBA" id="ARBA00022490"/>
    </source>
</evidence>
<dbReference type="InterPro" id="IPR045334">
    <property type="entry name" value="INTS3"/>
</dbReference>
<reference evidence="8" key="1">
    <citation type="journal article" date="2021" name="Front. Plant Sci.">
        <title>Chromosome-Scale Genome Assembly for Chinese Sour Jujube and Insights Into Its Genome Evolution and Domestication Signature.</title>
        <authorList>
            <person name="Shen L.-Y."/>
            <person name="Luo H."/>
            <person name="Wang X.-L."/>
            <person name="Wang X.-M."/>
            <person name="Qiu X.-J."/>
            <person name="Liu H."/>
            <person name="Zhou S.-S."/>
            <person name="Jia K.-H."/>
            <person name="Nie S."/>
            <person name="Bao Y.-T."/>
            <person name="Zhang R.-G."/>
            <person name="Yun Q.-Z."/>
            <person name="Chai Y.-H."/>
            <person name="Lu J.-Y."/>
            <person name="Li Y."/>
            <person name="Zhao S.-W."/>
            <person name="Mao J.-F."/>
            <person name="Jia S.-G."/>
            <person name="Mao Y.-M."/>
        </authorList>
    </citation>
    <scope>NUCLEOTIDE SEQUENCE</scope>
    <source>
        <strain evidence="8">AT0</strain>
        <tissue evidence="8">Leaf</tissue>
    </source>
</reference>
<evidence type="ECO:0000256" key="3">
    <source>
        <dbReference type="ARBA" id="ARBA00006130"/>
    </source>
</evidence>
<keyword evidence="5" id="KW-0833">Ubl conjugation pathway</keyword>
<dbReference type="InterPro" id="IPR029071">
    <property type="entry name" value="Ubiquitin-like_domsf"/>
</dbReference>
<comment type="subcellular location">
    <subcellularLocation>
        <location evidence="2">Cytoplasm</location>
    </subcellularLocation>
    <subcellularLocation>
        <location evidence="1">Nucleus</location>
    </subcellularLocation>
</comment>
<name>A0A978VTR4_ZIZJJ</name>
<dbReference type="SUPFAM" id="SSF54236">
    <property type="entry name" value="Ubiquitin-like"/>
    <property type="match status" value="1"/>
</dbReference>
<dbReference type="PANTHER" id="PTHR13587:SF7">
    <property type="entry name" value="INTEGRATOR COMPLEX SUBUNIT 3"/>
    <property type="match status" value="1"/>
</dbReference>
<dbReference type="FunFam" id="3.10.20.90:FF:000052">
    <property type="entry name" value="Ubiquitin-like protein 5"/>
    <property type="match status" value="1"/>
</dbReference>
<dbReference type="GO" id="GO:0005634">
    <property type="term" value="C:nucleus"/>
    <property type="evidence" value="ECO:0007669"/>
    <property type="project" value="UniProtKB-SubCell"/>
</dbReference>
<comment type="similarity">
    <text evidence="3">Belongs to the Integrator subunit 3 family.</text>
</comment>
<gene>
    <name evidence="8" type="ORF">FEM48_Zijuj02G0049000</name>
</gene>
<feature type="domain" description="Ubiquitin-like" evidence="7">
    <location>
        <begin position="1040"/>
        <end position="1113"/>
    </location>
</feature>
<evidence type="ECO:0000256" key="1">
    <source>
        <dbReference type="ARBA" id="ARBA00004123"/>
    </source>
</evidence>
<dbReference type="Gene3D" id="3.10.20.90">
    <property type="entry name" value="Phosphatidylinositol 3-kinase Catalytic Subunit, Chain A, domain 1"/>
    <property type="match status" value="1"/>
</dbReference>
<accession>A0A978VTR4</accession>
<dbReference type="InterPro" id="IPR019333">
    <property type="entry name" value="INTS3_N"/>
</dbReference>
<protein>
    <recommendedName>
        <fullName evidence="7">Ubiquitin-like domain-containing protein</fullName>
    </recommendedName>
</protein>
<organism evidence="8 9">
    <name type="scientific">Ziziphus jujuba var. spinosa</name>
    <dbReference type="NCBI Taxonomy" id="714518"/>
    <lineage>
        <taxon>Eukaryota</taxon>
        <taxon>Viridiplantae</taxon>
        <taxon>Streptophyta</taxon>
        <taxon>Embryophyta</taxon>
        <taxon>Tracheophyta</taxon>
        <taxon>Spermatophyta</taxon>
        <taxon>Magnoliopsida</taxon>
        <taxon>eudicotyledons</taxon>
        <taxon>Gunneridae</taxon>
        <taxon>Pentapetalae</taxon>
        <taxon>rosids</taxon>
        <taxon>fabids</taxon>
        <taxon>Rosales</taxon>
        <taxon>Rhamnaceae</taxon>
        <taxon>Paliureae</taxon>
        <taxon>Ziziphus</taxon>
    </lineage>
</organism>
<proteinExistence type="inferred from homology"/>
<evidence type="ECO:0000256" key="2">
    <source>
        <dbReference type="ARBA" id="ARBA00004496"/>
    </source>
</evidence>
<dbReference type="InterPro" id="IPR056518">
    <property type="entry name" value="HEAT_Ints3_C"/>
</dbReference>
<sequence>MASKLIQTSPYEAKNQTELSLRQAFEFLEPRLRPPFPLTIPNPQEYLQLNQAILYGVLVEPHFAKTHIKHLHAIVRDGYSSFVNFIIKVVKELYIKLIDTVKIQLIWVTKEMIDVSAIGVNDLLVFLLRQIIAGDFSDDNLWLCFEVVSIFWAKWDCLLEIEPMILTSALYTYLRLLSDHCRLFDNKRLDAIRQLEIKFCVRVLKEQFHLCLRIGRDLIRLLQDLVHVPEFRALWKDLVFNPNEFRTPEFSDISQLYCKRTSSRYFLLRITPEMEAQLRFLLTHVKLGNQKRHQAWFAKKFLCVPERETLITDIVRFICCCHHPPNEIIQSEVIPRWAVLGWLLKSCTKNFIEAKVKLALFYDWLFFDEKIDNIMNIEPAMLLMVHSMSRYIDVTHTLLEFLFLLVDNYDVERKDLLVKGVSSSFNILVQRGVIPSLDVVISCDALSPFLKERLGNFLSGFKVEISKELHPLHLPHQFATPLSLQTLSCIETLKPSQNGQQPTCTMVGGSAKKSFDASSLISDGLDASCSPLVVTAENPFDALENAVQRFGEAVKKSTTIGLKALKELLLLVNVEDQTVTRGSTFPDVLSSKIAEVYESSGYKLFAPLESHDNQDYDDEIESPTSVVIRYFMYAQHERMQEMLLFWSRNGSPVGARLLLYASRLAYEAEMAGCTLDETVAGKSINRSDSSMLLLAFHADEYHTFLNNRREDSHENIQLCSKMDKKLISKLVVGAFAAYRCFLVHLRNISLKDSDISLTKLLFSDLLLCCGWESKRLKNLVCSVFSHLSDLSAGDENFIRLLVNKLDNNALIDMHFQLGLKRFSMFGEGTETISNLIKNSLTWDCLEQHKFWGLIRSELAVSNVQVEKVVLDFFSSSELDANASSTAVGGLLTLCTCRAPTPELVGAVMLLPNNAFQDFAATVLSTWVVSYRSMLFDSLAEFAEKLGKTGEFVMSSSGGIMINHSAILCGSLHNSFLSTKKLSVISGCNAKPSVPAVPVLDDSSLVNNRKTPIAEILLKSEEIKCAHIVGDFSSQGPNTLIYLRCWSLMQLLQKVRVKCNDDDTIGDLKKLVAAQTGTRADKIRIQKWYNIYKDHITLKDYEIHDGMGLELYYN</sequence>
<evidence type="ECO:0000256" key="6">
    <source>
        <dbReference type="ARBA" id="ARBA00023242"/>
    </source>
</evidence>
<evidence type="ECO:0000313" key="8">
    <source>
        <dbReference type="EMBL" id="KAH7542209.1"/>
    </source>
</evidence>